<dbReference type="EMBL" id="CAJVPZ010010911">
    <property type="protein sequence ID" value="CAG8624576.1"/>
    <property type="molecule type" value="Genomic_DNA"/>
</dbReference>
<keyword evidence="2" id="KW-1185">Reference proteome</keyword>
<dbReference type="AlphaFoldDB" id="A0A9N9GP41"/>
<accession>A0A9N9GP41</accession>
<gene>
    <name evidence="1" type="ORF">RFULGI_LOCUS7484</name>
</gene>
<proteinExistence type="predicted"/>
<evidence type="ECO:0000313" key="1">
    <source>
        <dbReference type="EMBL" id="CAG8624576.1"/>
    </source>
</evidence>
<dbReference type="OrthoDB" id="2404417at2759"/>
<dbReference type="Proteomes" id="UP000789396">
    <property type="component" value="Unassembled WGS sequence"/>
</dbReference>
<organism evidence="1 2">
    <name type="scientific">Racocetra fulgida</name>
    <dbReference type="NCBI Taxonomy" id="60492"/>
    <lineage>
        <taxon>Eukaryota</taxon>
        <taxon>Fungi</taxon>
        <taxon>Fungi incertae sedis</taxon>
        <taxon>Mucoromycota</taxon>
        <taxon>Glomeromycotina</taxon>
        <taxon>Glomeromycetes</taxon>
        <taxon>Diversisporales</taxon>
        <taxon>Gigasporaceae</taxon>
        <taxon>Racocetra</taxon>
    </lineage>
</organism>
<protein>
    <submittedName>
        <fullName evidence="1">4935_t:CDS:1</fullName>
    </submittedName>
</protein>
<reference evidence="1" key="1">
    <citation type="submission" date="2021-06" db="EMBL/GenBank/DDBJ databases">
        <authorList>
            <person name="Kallberg Y."/>
            <person name="Tangrot J."/>
            <person name="Rosling A."/>
        </authorList>
    </citation>
    <scope>NUCLEOTIDE SEQUENCE</scope>
    <source>
        <strain evidence="1">IN212</strain>
    </source>
</reference>
<sequence>MLPENYMNNPNLHDMLPENYMNNSNWHDMLPENHMNNPNQERLYNIEDVDTYDNDNSLAESSRHTQNYKEELFLKRECAWNPKEFTNVAVTKRLHLDDNPVENGR</sequence>
<evidence type="ECO:0000313" key="2">
    <source>
        <dbReference type="Proteomes" id="UP000789396"/>
    </source>
</evidence>
<comment type="caution">
    <text evidence="1">The sequence shown here is derived from an EMBL/GenBank/DDBJ whole genome shotgun (WGS) entry which is preliminary data.</text>
</comment>
<name>A0A9N9GP41_9GLOM</name>